<keyword evidence="1" id="KW-0812">Transmembrane</keyword>
<comment type="caution">
    <text evidence="2">The sequence shown here is derived from an EMBL/GenBank/DDBJ whole genome shotgun (WGS) entry which is preliminary data.</text>
</comment>
<evidence type="ECO:0008006" key="4">
    <source>
        <dbReference type="Google" id="ProtNLM"/>
    </source>
</evidence>
<sequence length="171" mass="18841">MTSSHSKPLLIILSLISIILIAVLVLGVYSIRAKNEKTSELLHLVDQASEIKILSQSIRTVQTAATEEIKVYNDLILSNNKLIPLIEEIEESGRALGLDINILSVGEEEAGIAGLRTVRLVIETQGSWPSSLSFVRVVESLPHRVLINEVVLSKEGEGWRSKISLALYLFD</sequence>
<feature type="transmembrane region" description="Helical" evidence="1">
    <location>
        <begin position="9"/>
        <end position="31"/>
    </location>
</feature>
<dbReference type="STRING" id="1802772.A3H60_00280"/>
<evidence type="ECO:0000256" key="1">
    <source>
        <dbReference type="SAM" id="Phobius"/>
    </source>
</evidence>
<dbReference type="AlphaFoldDB" id="A0A1G2ULX0"/>
<evidence type="ECO:0000313" key="3">
    <source>
        <dbReference type="Proteomes" id="UP000177202"/>
    </source>
</evidence>
<organism evidence="2 3">
    <name type="scientific">Candidatus Zambryskibacteria bacterium RIFCSPLOWO2_02_FULL_44_12b</name>
    <dbReference type="NCBI Taxonomy" id="1802772"/>
    <lineage>
        <taxon>Bacteria</taxon>
        <taxon>Candidatus Zambryskiibacteriota</taxon>
    </lineage>
</organism>
<keyword evidence="1" id="KW-1133">Transmembrane helix</keyword>
<gene>
    <name evidence="2" type="ORF">A3H60_00280</name>
</gene>
<accession>A0A1G2ULX0</accession>
<dbReference type="Proteomes" id="UP000177202">
    <property type="component" value="Unassembled WGS sequence"/>
</dbReference>
<dbReference type="EMBL" id="MHWP01000015">
    <property type="protein sequence ID" value="OHB10418.1"/>
    <property type="molecule type" value="Genomic_DNA"/>
</dbReference>
<protein>
    <recommendedName>
        <fullName evidence="4">Type 4a pilus biogenesis protein PilO</fullName>
    </recommendedName>
</protein>
<evidence type="ECO:0000313" key="2">
    <source>
        <dbReference type="EMBL" id="OHB10418.1"/>
    </source>
</evidence>
<name>A0A1G2ULX0_9BACT</name>
<proteinExistence type="predicted"/>
<reference evidence="2 3" key="1">
    <citation type="journal article" date="2016" name="Nat. Commun.">
        <title>Thousands of microbial genomes shed light on interconnected biogeochemical processes in an aquifer system.</title>
        <authorList>
            <person name="Anantharaman K."/>
            <person name="Brown C.T."/>
            <person name="Hug L.A."/>
            <person name="Sharon I."/>
            <person name="Castelle C.J."/>
            <person name="Probst A.J."/>
            <person name="Thomas B.C."/>
            <person name="Singh A."/>
            <person name="Wilkins M.J."/>
            <person name="Karaoz U."/>
            <person name="Brodie E.L."/>
            <person name="Williams K.H."/>
            <person name="Hubbard S.S."/>
            <person name="Banfield J.F."/>
        </authorList>
    </citation>
    <scope>NUCLEOTIDE SEQUENCE [LARGE SCALE GENOMIC DNA]</scope>
</reference>
<keyword evidence="1" id="KW-0472">Membrane</keyword>